<sequence length="707" mass="79223">ASRVLLLERNSLEFLLKHYCGITADKEYQTADWRLRPLPAEMLKYAREDTHYLLYIHDIMWQKLASIPSESGEAPLPEVYRRSRDICLQLYEKERLTETSYLHLYGLQEENFSPEQLAAVAGLYEWRDGIARTEDESTGYILPNKVLLQIAKRMPKKIDELRSFVKGRHSFVERNLAAVLDVIKQARESGKRATDIAIKLPLKGLANGTYEEMPQVGDRPATVSVDETAVNIVSYSQTYDDNVLSRDRLDIEAKPVCKNSVDIKVTDDRKSFFKEANRGETEFSEKVVSDNERQPSAVVGRAASSSLFNKKRDSVNGGQPISNDTKSNIVCLSLPSQGVSYEKCAVVNSVNENGDAKQAEDFQVTIAVDFSNSGDVHPREKSLSVQTSLESNFASQKYCTVAKEPSVQAKKKPGRGLAAMLGSSKSKQKNETSSKLHDPEQDNARNKAEKIKASITLPFQPFHRACELTTIQHSPKSKEELSNQDLTIECLQVDDEVGEVLCTETANPSVEIEIKIENAVPVLKKSVGIVHSAEGKKYRAWWPSVQFESVGKASVTTETNDKNLPPSLSELRQRQNYKHQSSRQLLKSANHEARVNVNDFLSGKKRRSNFPEPSSASKVYSVVPETESRFKPFDYAAARQSMHFEMSDTLTRNGKSYANNSLSRRKGKGFVHDPKSRSAKESGADDIQPGKRRQVFPASGNRSATFR</sequence>
<evidence type="ECO:0000313" key="5">
    <source>
        <dbReference type="EMBL" id="KAH9330725.1"/>
    </source>
</evidence>
<dbReference type="GO" id="GO:0071036">
    <property type="term" value="P:nuclear polyadenylation-dependent snoRNA catabolic process"/>
    <property type="evidence" value="ECO:0007669"/>
    <property type="project" value="TreeGrafter"/>
</dbReference>
<feature type="non-terminal residue" evidence="5">
    <location>
        <position position="1"/>
    </location>
</feature>
<evidence type="ECO:0000256" key="3">
    <source>
        <dbReference type="SAM" id="MobiDB-lite"/>
    </source>
</evidence>
<comment type="subcellular location">
    <subcellularLocation>
        <location evidence="1">Nucleus</location>
    </subcellularLocation>
</comment>
<feature type="region of interest" description="Disordered" evidence="3">
    <location>
        <begin position="404"/>
        <end position="446"/>
    </location>
</feature>
<accession>A0AA38LQ86</accession>
<feature type="compositionally biased region" description="Basic and acidic residues" evidence="3">
    <location>
        <begin position="428"/>
        <end position="446"/>
    </location>
</feature>
<dbReference type="InterPro" id="IPR010997">
    <property type="entry name" value="HRDC-like_sf"/>
</dbReference>
<feature type="region of interest" description="Disordered" evidence="3">
    <location>
        <begin position="652"/>
        <end position="707"/>
    </location>
</feature>
<dbReference type="SUPFAM" id="SSF47819">
    <property type="entry name" value="HRDC-like"/>
    <property type="match status" value="1"/>
</dbReference>
<evidence type="ECO:0000313" key="6">
    <source>
        <dbReference type="Proteomes" id="UP000824469"/>
    </source>
</evidence>
<feature type="compositionally biased region" description="Polar residues" evidence="3">
    <location>
        <begin position="652"/>
        <end position="662"/>
    </location>
</feature>
<feature type="domain" description="HRDC" evidence="4">
    <location>
        <begin position="113"/>
        <end position="193"/>
    </location>
</feature>
<dbReference type="Pfam" id="PF00570">
    <property type="entry name" value="HRDC"/>
    <property type="match status" value="1"/>
</dbReference>
<dbReference type="InterPro" id="IPR045092">
    <property type="entry name" value="Rrp6-like"/>
</dbReference>
<dbReference type="GO" id="GO:0071038">
    <property type="term" value="P:TRAMP-dependent tRNA surveillance pathway"/>
    <property type="evidence" value="ECO:0007669"/>
    <property type="project" value="TreeGrafter"/>
</dbReference>
<dbReference type="Proteomes" id="UP000824469">
    <property type="component" value="Unassembled WGS sequence"/>
</dbReference>
<dbReference type="InterPro" id="IPR036397">
    <property type="entry name" value="RNaseH_sf"/>
</dbReference>
<keyword evidence="6" id="KW-1185">Reference proteome</keyword>
<dbReference type="SUPFAM" id="SSF53098">
    <property type="entry name" value="Ribonuclease H-like"/>
    <property type="match status" value="1"/>
</dbReference>
<dbReference type="GO" id="GO:0000175">
    <property type="term" value="F:3'-5'-RNA exonuclease activity"/>
    <property type="evidence" value="ECO:0007669"/>
    <property type="project" value="InterPro"/>
</dbReference>
<dbReference type="SMART" id="SM00341">
    <property type="entry name" value="HRDC"/>
    <property type="match status" value="1"/>
</dbReference>
<dbReference type="GO" id="GO:0000176">
    <property type="term" value="C:nuclear exosome (RNase complex)"/>
    <property type="evidence" value="ECO:0007669"/>
    <property type="project" value="TreeGrafter"/>
</dbReference>
<proteinExistence type="predicted"/>
<dbReference type="EMBL" id="JAHRHJ020000001">
    <property type="protein sequence ID" value="KAH9330725.1"/>
    <property type="molecule type" value="Genomic_DNA"/>
</dbReference>
<dbReference type="FunFam" id="1.10.150.80:FF:000001">
    <property type="entry name" value="Putative exosome component 10"/>
    <property type="match status" value="1"/>
</dbReference>
<evidence type="ECO:0000256" key="2">
    <source>
        <dbReference type="ARBA" id="ARBA00023242"/>
    </source>
</evidence>
<dbReference type="InterPro" id="IPR012337">
    <property type="entry name" value="RNaseH-like_sf"/>
</dbReference>
<evidence type="ECO:0000256" key="1">
    <source>
        <dbReference type="ARBA" id="ARBA00004123"/>
    </source>
</evidence>
<dbReference type="Gene3D" id="1.10.150.80">
    <property type="entry name" value="HRDC domain"/>
    <property type="match status" value="1"/>
</dbReference>
<organism evidence="5 6">
    <name type="scientific">Taxus chinensis</name>
    <name type="common">Chinese yew</name>
    <name type="synonym">Taxus wallichiana var. chinensis</name>
    <dbReference type="NCBI Taxonomy" id="29808"/>
    <lineage>
        <taxon>Eukaryota</taxon>
        <taxon>Viridiplantae</taxon>
        <taxon>Streptophyta</taxon>
        <taxon>Embryophyta</taxon>
        <taxon>Tracheophyta</taxon>
        <taxon>Spermatophyta</taxon>
        <taxon>Pinopsida</taxon>
        <taxon>Pinidae</taxon>
        <taxon>Conifers II</taxon>
        <taxon>Cupressales</taxon>
        <taxon>Taxaceae</taxon>
        <taxon>Taxus</taxon>
    </lineage>
</organism>
<dbReference type="GO" id="GO:0071035">
    <property type="term" value="P:nuclear polyadenylation-dependent rRNA catabolic process"/>
    <property type="evidence" value="ECO:0007669"/>
    <property type="project" value="TreeGrafter"/>
</dbReference>
<dbReference type="Gene3D" id="3.30.420.10">
    <property type="entry name" value="Ribonuclease H-like superfamily/Ribonuclease H"/>
    <property type="match status" value="1"/>
</dbReference>
<dbReference type="InterPro" id="IPR002562">
    <property type="entry name" value="3'-5'_exonuclease_dom"/>
</dbReference>
<name>A0AA38LQ86_TAXCH</name>
<dbReference type="Pfam" id="PF01612">
    <property type="entry name" value="DNA_pol_A_exo1"/>
    <property type="match status" value="1"/>
</dbReference>
<reference evidence="5 6" key="1">
    <citation type="journal article" date="2021" name="Nat. Plants">
        <title>The Taxus genome provides insights into paclitaxel biosynthesis.</title>
        <authorList>
            <person name="Xiong X."/>
            <person name="Gou J."/>
            <person name="Liao Q."/>
            <person name="Li Y."/>
            <person name="Zhou Q."/>
            <person name="Bi G."/>
            <person name="Li C."/>
            <person name="Du R."/>
            <person name="Wang X."/>
            <person name="Sun T."/>
            <person name="Guo L."/>
            <person name="Liang H."/>
            <person name="Lu P."/>
            <person name="Wu Y."/>
            <person name="Zhang Z."/>
            <person name="Ro D.K."/>
            <person name="Shang Y."/>
            <person name="Huang S."/>
            <person name="Yan J."/>
        </authorList>
    </citation>
    <scope>NUCLEOTIDE SEQUENCE [LARGE SCALE GENOMIC DNA]</scope>
    <source>
        <strain evidence="5">Ta-2019</strain>
    </source>
</reference>
<dbReference type="GO" id="GO:0071040">
    <property type="term" value="P:nuclear polyadenylation-dependent antisense transcript catabolic process"/>
    <property type="evidence" value="ECO:0007669"/>
    <property type="project" value="TreeGrafter"/>
</dbReference>
<keyword evidence="2" id="KW-0539">Nucleus</keyword>
<dbReference type="PANTHER" id="PTHR12124">
    <property type="entry name" value="POLYMYOSITIS/SCLERODERMA AUTOANTIGEN-RELATED"/>
    <property type="match status" value="1"/>
</dbReference>
<dbReference type="GO" id="GO:0071037">
    <property type="term" value="P:nuclear polyadenylation-dependent snRNA catabolic process"/>
    <property type="evidence" value="ECO:0007669"/>
    <property type="project" value="TreeGrafter"/>
</dbReference>
<dbReference type="GO" id="GO:0000467">
    <property type="term" value="P:exonucleolytic trimming to generate mature 3'-end of 5.8S rRNA from tricistronic rRNA transcript (SSU-rRNA, 5.8S rRNA, LSU-rRNA)"/>
    <property type="evidence" value="ECO:0007669"/>
    <property type="project" value="InterPro"/>
</dbReference>
<dbReference type="AlphaFoldDB" id="A0AA38LQ86"/>
<dbReference type="GO" id="GO:0003727">
    <property type="term" value="F:single-stranded RNA binding"/>
    <property type="evidence" value="ECO:0007669"/>
    <property type="project" value="TreeGrafter"/>
</dbReference>
<dbReference type="GO" id="GO:0071044">
    <property type="term" value="P:histone mRNA catabolic process"/>
    <property type="evidence" value="ECO:0007669"/>
    <property type="project" value="TreeGrafter"/>
</dbReference>
<evidence type="ECO:0000259" key="4">
    <source>
        <dbReference type="PROSITE" id="PS50967"/>
    </source>
</evidence>
<dbReference type="GO" id="GO:0071051">
    <property type="term" value="P:poly(A)-dependent snoRNA 3'-end processing"/>
    <property type="evidence" value="ECO:0007669"/>
    <property type="project" value="TreeGrafter"/>
</dbReference>
<feature type="compositionally biased region" description="Basic and acidic residues" evidence="3">
    <location>
        <begin position="670"/>
        <end position="683"/>
    </location>
</feature>
<dbReference type="InterPro" id="IPR002121">
    <property type="entry name" value="HRDC_dom"/>
</dbReference>
<dbReference type="InterPro" id="IPR044876">
    <property type="entry name" value="HRDC_dom_sf"/>
</dbReference>
<dbReference type="PANTHER" id="PTHR12124:SF47">
    <property type="entry name" value="EXOSOME COMPONENT 10"/>
    <property type="match status" value="1"/>
</dbReference>
<dbReference type="OMA" id="WESTPFK"/>
<dbReference type="PROSITE" id="PS50967">
    <property type="entry name" value="HRDC"/>
    <property type="match status" value="1"/>
</dbReference>
<dbReference type="GO" id="GO:0000166">
    <property type="term" value="F:nucleotide binding"/>
    <property type="evidence" value="ECO:0007669"/>
    <property type="project" value="InterPro"/>
</dbReference>
<gene>
    <name evidence="5" type="ORF">KI387_002833</name>
</gene>
<dbReference type="GO" id="GO:0005730">
    <property type="term" value="C:nucleolus"/>
    <property type="evidence" value="ECO:0007669"/>
    <property type="project" value="TreeGrafter"/>
</dbReference>
<comment type="caution">
    <text evidence="5">The sequence shown here is derived from an EMBL/GenBank/DDBJ whole genome shotgun (WGS) entry which is preliminary data.</text>
</comment>
<dbReference type="GO" id="GO:0071039">
    <property type="term" value="P:nuclear polyadenylation-dependent CUT catabolic process"/>
    <property type="evidence" value="ECO:0007669"/>
    <property type="project" value="TreeGrafter"/>
</dbReference>
<protein>
    <recommendedName>
        <fullName evidence="4">HRDC domain-containing protein</fullName>
    </recommendedName>
</protein>